<organism evidence="1 2">
    <name type="scientific">Nocardia vinacea</name>
    <dbReference type="NCBI Taxonomy" id="96468"/>
    <lineage>
        <taxon>Bacteria</taxon>
        <taxon>Bacillati</taxon>
        <taxon>Actinomycetota</taxon>
        <taxon>Actinomycetes</taxon>
        <taxon>Mycobacteriales</taxon>
        <taxon>Nocardiaceae</taxon>
        <taxon>Nocardia</taxon>
    </lineage>
</organism>
<dbReference type="InterPro" id="IPR019587">
    <property type="entry name" value="Polyketide_cyclase/dehydratase"/>
</dbReference>
<protein>
    <submittedName>
        <fullName evidence="1">SRPBCC family protein</fullName>
    </submittedName>
</protein>
<dbReference type="Gene3D" id="3.30.530.20">
    <property type="match status" value="1"/>
</dbReference>
<dbReference type="SUPFAM" id="SSF55961">
    <property type="entry name" value="Bet v1-like"/>
    <property type="match status" value="1"/>
</dbReference>
<dbReference type="RefSeq" id="WP_327100121.1">
    <property type="nucleotide sequence ID" value="NZ_CP109149.1"/>
</dbReference>
<proteinExistence type="predicted"/>
<evidence type="ECO:0000313" key="1">
    <source>
        <dbReference type="EMBL" id="WUV47183.1"/>
    </source>
</evidence>
<dbReference type="Pfam" id="PF10604">
    <property type="entry name" value="Polyketide_cyc2"/>
    <property type="match status" value="1"/>
</dbReference>
<keyword evidence="2" id="KW-1185">Reference proteome</keyword>
<accession>A0ABZ1YVG2</accession>
<reference evidence="1" key="1">
    <citation type="submission" date="2022-10" db="EMBL/GenBank/DDBJ databases">
        <title>The complete genomes of actinobacterial strains from the NBC collection.</title>
        <authorList>
            <person name="Joergensen T.S."/>
            <person name="Alvarez Arevalo M."/>
            <person name="Sterndorff E.B."/>
            <person name="Faurdal D."/>
            <person name="Vuksanovic O."/>
            <person name="Mourched A.-S."/>
            <person name="Charusanti P."/>
            <person name="Shaw S."/>
            <person name="Blin K."/>
            <person name="Weber T."/>
        </authorList>
    </citation>
    <scope>NUCLEOTIDE SEQUENCE</scope>
    <source>
        <strain evidence="1">NBC_01482</strain>
    </source>
</reference>
<name>A0ABZ1YVG2_9NOCA</name>
<dbReference type="Proteomes" id="UP001432062">
    <property type="component" value="Chromosome"/>
</dbReference>
<dbReference type="InterPro" id="IPR023393">
    <property type="entry name" value="START-like_dom_sf"/>
</dbReference>
<gene>
    <name evidence="1" type="ORF">OG563_02735</name>
</gene>
<dbReference type="EMBL" id="CP109441">
    <property type="protein sequence ID" value="WUV47183.1"/>
    <property type="molecule type" value="Genomic_DNA"/>
</dbReference>
<dbReference type="CDD" id="cd07821">
    <property type="entry name" value="PYR_PYL_RCAR_like"/>
    <property type="match status" value="1"/>
</dbReference>
<sequence length="138" mass="14964">MGSVKREIIVEAPAEELWAIIGDFAQGPVRMAPGFVTGSTLDGPDLRIVTFANGTVMHERFIALDEAERRIVFSIVGGSVTPEHDNSSMQVFPHADGSRFVWIHDTLPHELADAFGASMEHGLQVFKQTVETAVATSS</sequence>
<evidence type="ECO:0000313" key="2">
    <source>
        <dbReference type="Proteomes" id="UP001432062"/>
    </source>
</evidence>